<accession>A0A6C0BAL5</accession>
<evidence type="ECO:0008006" key="2">
    <source>
        <dbReference type="Google" id="ProtNLM"/>
    </source>
</evidence>
<reference evidence="1" key="1">
    <citation type="journal article" date="2020" name="Nature">
        <title>Giant virus diversity and host interactions through global metagenomics.</title>
        <authorList>
            <person name="Schulz F."/>
            <person name="Roux S."/>
            <person name="Paez-Espino D."/>
            <person name="Jungbluth S."/>
            <person name="Walsh D.A."/>
            <person name="Denef V.J."/>
            <person name="McMahon K.D."/>
            <person name="Konstantinidis K.T."/>
            <person name="Eloe-Fadrosh E.A."/>
            <person name="Kyrpides N.C."/>
            <person name="Woyke T."/>
        </authorList>
    </citation>
    <scope>NUCLEOTIDE SEQUENCE</scope>
    <source>
        <strain evidence="1">GVMAG-M-3300010158-55</strain>
    </source>
</reference>
<dbReference type="AlphaFoldDB" id="A0A6C0BAL5"/>
<sequence>MSQKPKKFVIEGTDEWLGYHIRTNLRKNGYVVVPGILTDDEVEAYKGMFFDLYSKNEQLQRQHSRNDPHGIFKRGPFAHSLMRANILTHPKVIGCFEQIHKTPDLVASQDGCAYIAPTERANAKSVWTHVDQAPNSFEKVSVDEASYTDRQEYANGRKCVQGMVALTSNKSRTFRVYPGSHLRTRKWMLETGKTGSANWHKVEREFLDKHDYVNVEIPAGSIVMWDSRVWHQNTNESTGEERLVAYVCYLPRQHPANTEVQREKRLEYFRLKRTTSHWPYSVHVNGEQPHTYGNKDLEIDYSQVVYDELPPELEEKYLELLR</sequence>
<dbReference type="SUPFAM" id="SSF51197">
    <property type="entry name" value="Clavaminate synthase-like"/>
    <property type="match status" value="1"/>
</dbReference>
<proteinExistence type="predicted"/>
<name>A0A6C0BAL5_9ZZZZ</name>
<protein>
    <recommendedName>
        <fullName evidence="2">Phytanoyl-CoA dioxygenase</fullName>
    </recommendedName>
</protein>
<dbReference type="Pfam" id="PF05721">
    <property type="entry name" value="PhyH"/>
    <property type="match status" value="1"/>
</dbReference>
<dbReference type="PANTHER" id="PTHR31630:SF6">
    <property type="entry name" value="PHYTANOYL-COA DIOXYGENASE-RELATED"/>
    <property type="match status" value="1"/>
</dbReference>
<dbReference type="EMBL" id="MN739098">
    <property type="protein sequence ID" value="QHS88538.1"/>
    <property type="molecule type" value="Genomic_DNA"/>
</dbReference>
<dbReference type="PANTHER" id="PTHR31630">
    <property type="entry name" value="PHYTANOYL-COA DIOXYGENASE-RELATED-RELATED"/>
    <property type="match status" value="1"/>
</dbReference>
<dbReference type="Gene3D" id="2.60.120.620">
    <property type="entry name" value="q2cbj1_9rhob like domain"/>
    <property type="match status" value="1"/>
</dbReference>
<organism evidence="1">
    <name type="scientific">viral metagenome</name>
    <dbReference type="NCBI Taxonomy" id="1070528"/>
    <lineage>
        <taxon>unclassified sequences</taxon>
        <taxon>metagenomes</taxon>
        <taxon>organismal metagenomes</taxon>
    </lineage>
</organism>
<evidence type="ECO:0000313" key="1">
    <source>
        <dbReference type="EMBL" id="QHS88538.1"/>
    </source>
</evidence>
<dbReference type="InterPro" id="IPR008775">
    <property type="entry name" value="Phytyl_CoA_dOase-like"/>
</dbReference>